<dbReference type="AlphaFoldDB" id="A0A392RU71"/>
<dbReference type="Proteomes" id="UP000265520">
    <property type="component" value="Unassembled WGS sequence"/>
</dbReference>
<name>A0A392RU71_9FABA</name>
<evidence type="ECO:0000313" key="1">
    <source>
        <dbReference type="EMBL" id="MCI39604.1"/>
    </source>
</evidence>
<proteinExistence type="predicted"/>
<accession>A0A392RU71</accession>
<reference evidence="1 2" key="1">
    <citation type="journal article" date="2018" name="Front. Plant Sci.">
        <title>Red Clover (Trifolium pratense) and Zigzag Clover (T. medium) - A Picture of Genomic Similarities and Differences.</title>
        <authorList>
            <person name="Dluhosova J."/>
            <person name="Istvanek J."/>
            <person name="Nedelnik J."/>
            <person name="Repkova J."/>
        </authorList>
    </citation>
    <scope>NUCLEOTIDE SEQUENCE [LARGE SCALE GENOMIC DNA]</scope>
    <source>
        <strain evidence="2">cv. 10/8</strain>
        <tissue evidence="1">Leaf</tissue>
    </source>
</reference>
<evidence type="ECO:0000313" key="2">
    <source>
        <dbReference type="Proteomes" id="UP000265520"/>
    </source>
</evidence>
<organism evidence="1 2">
    <name type="scientific">Trifolium medium</name>
    <dbReference type="NCBI Taxonomy" id="97028"/>
    <lineage>
        <taxon>Eukaryota</taxon>
        <taxon>Viridiplantae</taxon>
        <taxon>Streptophyta</taxon>
        <taxon>Embryophyta</taxon>
        <taxon>Tracheophyta</taxon>
        <taxon>Spermatophyta</taxon>
        <taxon>Magnoliopsida</taxon>
        <taxon>eudicotyledons</taxon>
        <taxon>Gunneridae</taxon>
        <taxon>Pentapetalae</taxon>
        <taxon>rosids</taxon>
        <taxon>fabids</taxon>
        <taxon>Fabales</taxon>
        <taxon>Fabaceae</taxon>
        <taxon>Papilionoideae</taxon>
        <taxon>50 kb inversion clade</taxon>
        <taxon>NPAAA clade</taxon>
        <taxon>Hologalegina</taxon>
        <taxon>IRL clade</taxon>
        <taxon>Trifolieae</taxon>
        <taxon>Trifolium</taxon>
    </lineage>
</organism>
<keyword evidence="2" id="KW-1185">Reference proteome</keyword>
<comment type="caution">
    <text evidence="1">The sequence shown here is derived from an EMBL/GenBank/DDBJ whole genome shotgun (WGS) entry which is preliminary data.</text>
</comment>
<dbReference type="EMBL" id="LXQA010269295">
    <property type="protein sequence ID" value="MCI39604.1"/>
    <property type="molecule type" value="Genomic_DNA"/>
</dbReference>
<feature type="non-terminal residue" evidence="1">
    <location>
        <position position="1"/>
    </location>
</feature>
<sequence>AGFSIVTRPGPSPPLNHAAGLNGCRRAWIPSLSVLSLSDSTPS</sequence>
<protein>
    <submittedName>
        <fullName evidence="1">Uncharacterized protein</fullName>
    </submittedName>
</protein>